<dbReference type="Pfam" id="PF06974">
    <property type="entry name" value="WS_DGAT_C"/>
    <property type="match status" value="1"/>
</dbReference>
<accession>A0A7K1UZ30</accession>
<reference evidence="3 4" key="1">
    <citation type="submission" date="2019-12" db="EMBL/GenBank/DDBJ databases">
        <title>Nocardia sp. nov. ET3-3 isolated from soil.</title>
        <authorList>
            <person name="Kanchanasin P."/>
            <person name="Tanasupawat S."/>
            <person name="Yuki M."/>
            <person name="Kudo T."/>
        </authorList>
    </citation>
    <scope>NUCLEOTIDE SEQUENCE [LARGE SCALE GENOMIC DNA]</scope>
    <source>
        <strain evidence="3 4">ET3-3</strain>
    </source>
</reference>
<dbReference type="RefSeq" id="WP_157389314.1">
    <property type="nucleotide sequence ID" value="NZ_WRPP01000004.1"/>
</dbReference>
<dbReference type="InterPro" id="IPR009721">
    <property type="entry name" value="O-acyltransferase_WSD1_C"/>
</dbReference>
<feature type="domain" description="O-acyltransferase WSD1 C-terminal" evidence="2">
    <location>
        <begin position="316"/>
        <end position="452"/>
    </location>
</feature>
<evidence type="ECO:0000313" key="3">
    <source>
        <dbReference type="EMBL" id="MVU79640.1"/>
    </source>
</evidence>
<dbReference type="EMBL" id="WRPP01000004">
    <property type="protein sequence ID" value="MVU79640.1"/>
    <property type="molecule type" value="Genomic_DNA"/>
</dbReference>
<protein>
    <submittedName>
        <fullName evidence="3">DUF1298 domain-containing protein</fullName>
    </submittedName>
</protein>
<name>A0A7K1UZ30_9NOCA</name>
<evidence type="ECO:0000313" key="4">
    <source>
        <dbReference type="Proteomes" id="UP000466794"/>
    </source>
</evidence>
<evidence type="ECO:0000256" key="1">
    <source>
        <dbReference type="SAM" id="MobiDB-lite"/>
    </source>
</evidence>
<evidence type="ECO:0000259" key="2">
    <source>
        <dbReference type="Pfam" id="PF06974"/>
    </source>
</evidence>
<dbReference type="Proteomes" id="UP000466794">
    <property type="component" value="Unassembled WGS sequence"/>
</dbReference>
<gene>
    <name evidence="3" type="ORF">GPX89_20635</name>
</gene>
<organism evidence="3 4">
    <name type="scientific">Nocardia terrae</name>
    <dbReference type="NCBI Taxonomy" id="2675851"/>
    <lineage>
        <taxon>Bacteria</taxon>
        <taxon>Bacillati</taxon>
        <taxon>Actinomycetota</taxon>
        <taxon>Actinomycetes</taxon>
        <taxon>Mycobacteriales</taxon>
        <taxon>Nocardiaceae</taxon>
        <taxon>Nocardia</taxon>
    </lineage>
</organism>
<proteinExistence type="predicted"/>
<feature type="region of interest" description="Disordered" evidence="1">
    <location>
        <begin position="458"/>
        <end position="496"/>
    </location>
</feature>
<sequence length="496" mass="52123">MNSLAARDATMYWLSARTRNDLFLLYCFADTGCDAERLRAAVANRVAGIPDLLIHVLDTPANIAYPIWAACEFTNDQFVESDLTEATWANVTAAVGGLLGTGLRANDRPWRLHVFRNVREVPGFATGESALVAVLQLSHALADGRRAAVIARALFGRSELPAARGVRSSAPLSRRLLPDRIREAALSSLAATLALPALPIAMARTVVRGLAAGRARQRLAELTTAGALPPPAPDVEPAALNGGGAVPVSHVVRMLVCDKHRLRVPDHSVTVVALTAVSLALERYLGAPAPALRAQVPMAIAADARNGYRDLSVDLALAEPLPRLRADRIAAELAARKVRATHPLQGAQDAVTAVLPAPLLYRDVAHAPIDALPERVSAHTVVSSVDRGPADLEFGGGAVLFTAGFPALGAVMHLTHGVHGLGDTVTISVHADPAVIPDPDRYAGLLESALNEVACALREPEATGQPDGRGPGNAEGPGRTESGRGLRARRIGDLNP</sequence>
<comment type="caution">
    <text evidence="3">The sequence shown here is derived from an EMBL/GenBank/DDBJ whole genome shotgun (WGS) entry which is preliminary data.</text>
</comment>
<dbReference type="AlphaFoldDB" id="A0A7K1UZ30"/>
<keyword evidence="4" id="KW-1185">Reference proteome</keyword>